<evidence type="ECO:0000313" key="10">
    <source>
        <dbReference type="EMBL" id="KAG7314378.1"/>
    </source>
</evidence>
<dbReference type="GO" id="GO:0061617">
    <property type="term" value="C:MICOS complex"/>
    <property type="evidence" value="ECO:0007669"/>
    <property type="project" value="UniProtKB-UniRule"/>
</dbReference>
<keyword evidence="11" id="KW-1185">Reference proteome</keyword>
<keyword evidence="9" id="KW-0732">Signal</keyword>
<feature type="compositionally biased region" description="Low complexity" evidence="8">
    <location>
        <begin position="303"/>
        <end position="314"/>
    </location>
</feature>
<dbReference type="PANTHER" id="PTHR14564">
    <property type="entry name" value="MICOS COMPLEX SUBUNIT MIC26 / MIC27 FAMILY MEMBER"/>
    <property type="match status" value="1"/>
</dbReference>
<comment type="subcellular location">
    <subcellularLocation>
        <location evidence="7">Mitochondrion inner membrane</location>
    </subcellularLocation>
    <subcellularLocation>
        <location evidence="1">Mitochondrion membrane</location>
    </subcellularLocation>
</comment>
<accession>A0A9D3N122</accession>
<evidence type="ECO:0000256" key="9">
    <source>
        <dbReference type="SAM" id="SignalP"/>
    </source>
</evidence>
<keyword evidence="5 7" id="KW-0496">Mitochondrion</keyword>
<organism evidence="10 11">
    <name type="scientific">Hemibagrus wyckioides</name>
    <dbReference type="NCBI Taxonomy" id="337641"/>
    <lineage>
        <taxon>Eukaryota</taxon>
        <taxon>Metazoa</taxon>
        <taxon>Chordata</taxon>
        <taxon>Craniata</taxon>
        <taxon>Vertebrata</taxon>
        <taxon>Euteleostomi</taxon>
        <taxon>Actinopterygii</taxon>
        <taxon>Neopterygii</taxon>
        <taxon>Teleostei</taxon>
        <taxon>Ostariophysi</taxon>
        <taxon>Siluriformes</taxon>
        <taxon>Bagridae</taxon>
        <taxon>Hemibagrus</taxon>
    </lineage>
</organism>
<evidence type="ECO:0000313" key="11">
    <source>
        <dbReference type="Proteomes" id="UP000824219"/>
    </source>
</evidence>
<gene>
    <name evidence="10" type="ORF">KOW79_021681</name>
</gene>
<protein>
    <recommendedName>
        <fullName evidence="7">MICOS complex subunit</fullName>
    </recommendedName>
</protein>
<evidence type="ECO:0000256" key="6">
    <source>
        <dbReference type="ARBA" id="ARBA00023136"/>
    </source>
</evidence>
<keyword evidence="3 7" id="KW-0812">Transmembrane</keyword>
<feature type="signal peptide" evidence="9">
    <location>
        <begin position="1"/>
        <end position="24"/>
    </location>
</feature>
<feature type="compositionally biased region" description="Low complexity" evidence="8">
    <location>
        <begin position="264"/>
        <end position="277"/>
    </location>
</feature>
<dbReference type="GO" id="GO:0042407">
    <property type="term" value="P:cristae formation"/>
    <property type="evidence" value="ECO:0007669"/>
    <property type="project" value="InterPro"/>
</dbReference>
<keyword evidence="4 7" id="KW-1133">Transmembrane helix</keyword>
<feature type="region of interest" description="Disordered" evidence="8">
    <location>
        <begin position="211"/>
        <end position="392"/>
    </location>
</feature>
<comment type="function">
    <text evidence="7">Component of the MICOS complex, a large protein complex of the mitochondrial inner membrane that plays crucial roles in the maintenance of crista junctions, inner membrane architecture, and formation of contact sites to the outer membrane.</text>
</comment>
<evidence type="ECO:0000256" key="2">
    <source>
        <dbReference type="ARBA" id="ARBA00010904"/>
    </source>
</evidence>
<feature type="compositionally biased region" description="Polar residues" evidence="8">
    <location>
        <begin position="243"/>
        <end position="253"/>
    </location>
</feature>
<evidence type="ECO:0000256" key="4">
    <source>
        <dbReference type="ARBA" id="ARBA00022989"/>
    </source>
</evidence>
<dbReference type="AlphaFoldDB" id="A0A9D3N122"/>
<comment type="subunit">
    <text evidence="7">Component of the mitochondrial contact site and cristae organizing system (MICOS) complex.</text>
</comment>
<feature type="transmembrane region" description="Helical" evidence="7">
    <location>
        <begin position="109"/>
        <end position="127"/>
    </location>
</feature>
<keyword evidence="7" id="KW-0999">Mitochondrion inner membrane</keyword>
<comment type="similarity">
    <text evidence="2">Belongs to the apolipoprotein O/MICOS complex subunit Mic27 family.</text>
</comment>
<evidence type="ECO:0000256" key="1">
    <source>
        <dbReference type="ARBA" id="ARBA00004325"/>
    </source>
</evidence>
<dbReference type="InterPro" id="IPR033182">
    <property type="entry name" value="MIC26/MIC27_animal"/>
</dbReference>
<evidence type="ECO:0000256" key="3">
    <source>
        <dbReference type="ARBA" id="ARBA00022692"/>
    </source>
</evidence>
<reference evidence="10 11" key="1">
    <citation type="submission" date="2021-06" db="EMBL/GenBank/DDBJ databases">
        <title>Chromosome-level genome assembly of the red-tail catfish (Hemibagrus wyckioides).</title>
        <authorList>
            <person name="Shao F."/>
        </authorList>
    </citation>
    <scope>NUCLEOTIDE SEQUENCE [LARGE SCALE GENOMIC DNA]</scope>
    <source>
        <strain evidence="10">EC202008001</strain>
        <tissue evidence="10">Blood</tissue>
    </source>
</reference>
<dbReference type="Proteomes" id="UP000824219">
    <property type="component" value="Linkage Group LG28"/>
</dbReference>
<dbReference type="Pfam" id="PF09769">
    <property type="entry name" value="ApoO"/>
    <property type="match status" value="1"/>
</dbReference>
<keyword evidence="6 7" id="KW-0472">Membrane</keyword>
<proteinExistence type="inferred from homology"/>
<feature type="chain" id="PRO_5038824530" description="MICOS complex subunit" evidence="9">
    <location>
        <begin position="25"/>
        <end position="392"/>
    </location>
</feature>
<evidence type="ECO:0000256" key="8">
    <source>
        <dbReference type="SAM" id="MobiDB-lite"/>
    </source>
</evidence>
<comment type="caution">
    <text evidence="10">The sequence shown here is derived from an EMBL/GenBank/DDBJ whole genome shotgun (WGS) entry which is preliminary data.</text>
</comment>
<dbReference type="OrthoDB" id="5973346at2759"/>
<sequence length="392" mass="40950">MVAKVVKLAVIPAALGLASFRVYAMTEDRTDGRVSPQELSVYSADPPALHYVEERAGRLQSGIGLMRARLQSYVRAVQNTCTSVKVRAISLYQTGQDTYNFLRDPPPGFLPRVGIITVSGLSGLILARKGSRIKRIGVPLVMTSVGAAVCYPLHTVAVLQVTGKKVYSATSFVASAFKSDSKVAGVVPDHAPEEAAPGTEAPVSVVTHVSPAQEKDLAPSEVALDSERTPQEDTTPGDITHEVVTNVSETTASEKPFVADVKPDAAPETAPPEAVVDTGAESSTAVDITSDVDNLPESAAPQAETAPLTVEETTPPLPPATASPAVEETPLPPATASPAVEETPLPPATASPAVEETTPPPANEKPRFAPDPSLLDHGQAHPEDADLYSTRG</sequence>
<evidence type="ECO:0000256" key="7">
    <source>
        <dbReference type="RuleBase" id="RU363021"/>
    </source>
</evidence>
<dbReference type="InterPro" id="IPR019166">
    <property type="entry name" value="MIC26/MIC27"/>
</dbReference>
<evidence type="ECO:0000256" key="5">
    <source>
        <dbReference type="ARBA" id="ARBA00023128"/>
    </source>
</evidence>
<name>A0A9D3N122_9TELE</name>
<dbReference type="EMBL" id="JAHKSW010000028">
    <property type="protein sequence ID" value="KAG7314378.1"/>
    <property type="molecule type" value="Genomic_DNA"/>
</dbReference>